<accession>A0A381XQL8</accession>
<organism evidence="1">
    <name type="scientific">marine metagenome</name>
    <dbReference type="NCBI Taxonomy" id="408172"/>
    <lineage>
        <taxon>unclassified sequences</taxon>
        <taxon>metagenomes</taxon>
        <taxon>ecological metagenomes</taxon>
    </lineage>
</organism>
<sequence>MPNQSDPTQHETIGRVVDGSLTRGMEIKLESSISIEDINNGTYVVIQGKHNRFVAMVTDLTLGTSDQNLKFNLPDMSDPLIQEIVKGSLTYNSLSVRPGKVLPAVRGDHSDTTEARTIPEFFSPVFRASQNDMESIFGKEDENNFFIGHPLDMDTKICVDP</sequence>
<evidence type="ECO:0000313" key="1">
    <source>
        <dbReference type="EMBL" id="SVA66497.1"/>
    </source>
</evidence>
<name>A0A381XQL8_9ZZZZ</name>
<protein>
    <submittedName>
        <fullName evidence="1">Uncharacterized protein</fullName>
    </submittedName>
</protein>
<gene>
    <name evidence="1" type="ORF">METZ01_LOCUS119351</name>
</gene>
<proteinExistence type="predicted"/>
<dbReference type="AlphaFoldDB" id="A0A381XQL8"/>
<reference evidence="1" key="1">
    <citation type="submission" date="2018-05" db="EMBL/GenBank/DDBJ databases">
        <authorList>
            <person name="Lanie J.A."/>
            <person name="Ng W.-L."/>
            <person name="Kazmierczak K.M."/>
            <person name="Andrzejewski T.M."/>
            <person name="Davidsen T.M."/>
            <person name="Wayne K.J."/>
            <person name="Tettelin H."/>
            <person name="Glass J.I."/>
            <person name="Rusch D."/>
            <person name="Podicherti R."/>
            <person name="Tsui H.-C.T."/>
            <person name="Winkler M.E."/>
        </authorList>
    </citation>
    <scope>NUCLEOTIDE SEQUENCE</scope>
</reference>
<feature type="non-terminal residue" evidence="1">
    <location>
        <position position="161"/>
    </location>
</feature>
<dbReference type="PANTHER" id="PTHR42957">
    <property type="entry name" value="HELICASE MJ1565-RELATED"/>
    <property type="match status" value="1"/>
</dbReference>
<dbReference type="EMBL" id="UINC01015868">
    <property type="protein sequence ID" value="SVA66497.1"/>
    <property type="molecule type" value="Genomic_DNA"/>
</dbReference>
<dbReference type="PANTHER" id="PTHR42957:SF1">
    <property type="entry name" value="HELICASE MJ1565-RELATED"/>
    <property type="match status" value="1"/>
</dbReference>
<dbReference type="InterPro" id="IPR008571">
    <property type="entry name" value="HerA-like"/>
</dbReference>